<dbReference type="PANTHER" id="PTHR31464">
    <property type="entry name" value="PROTEIN CBG01266"/>
    <property type="match status" value="1"/>
</dbReference>
<dbReference type="AlphaFoldDB" id="A0A1I7UE59"/>
<dbReference type="PANTHER" id="PTHR31464:SF3">
    <property type="entry name" value="AAA DOMAIN-CONTAINING PROTEIN-RELATED"/>
    <property type="match status" value="1"/>
</dbReference>
<dbReference type="STRING" id="1561998.A0A1I7UE59"/>
<dbReference type="Proteomes" id="UP000095282">
    <property type="component" value="Unplaced"/>
</dbReference>
<dbReference type="WBParaSite" id="Csp11.Scaffold629.g8416.t1">
    <property type="protein sequence ID" value="Csp11.Scaffold629.g8416.t1"/>
    <property type="gene ID" value="Csp11.Scaffold629.g8416"/>
</dbReference>
<evidence type="ECO:0000313" key="2">
    <source>
        <dbReference type="WBParaSite" id="Csp11.Scaffold629.g8416.t1"/>
    </source>
</evidence>
<reference evidence="2" key="1">
    <citation type="submission" date="2016-11" db="UniProtKB">
        <authorList>
            <consortium name="WormBaseParasite"/>
        </authorList>
    </citation>
    <scope>IDENTIFICATION</scope>
</reference>
<sequence length="408" mass="47146">MSVEEKKKAAEQFHQSIDLGKSLIEVGKASIEFLKEERVQNAWKSGLTKVAGVGEIIKGILSFVPSAENPMVQQMKDLTETLKKLGDKVSANFDEMKIYVAEINFFVRITSPTYVLMRYMIDCIDHPGPDSKENFRNAYLRHPPMKLVYNLMSYLDHDSTNPLRLAMDAEKVKTRATFNKWEDIILRIMGQFMFIEAFANGILEIKSKDNFDLLIDRTEEIIDKMDDWKQEYMADRNYWDELRAVLPKWLNENAKLSNTDKADAIKARLEAYLTGDAFYVAVYDHYRNHVNYWADDKAPAGQFINCFGPGGGNTFVYRSDMVHQTTWYELHKFQERVQNYINDDGKNVILQQLKEKPIDMAGMTKVIGGLNEQIRAVNFARHEKGPGWWTEPHNFGGPARRRLLVGYL</sequence>
<keyword evidence="1" id="KW-1185">Reference proteome</keyword>
<proteinExistence type="predicted"/>
<dbReference type="Pfam" id="PF05075">
    <property type="entry name" value="DUF684"/>
    <property type="match status" value="1"/>
</dbReference>
<name>A0A1I7UE59_9PELO</name>
<accession>A0A1I7UE59</accession>
<organism evidence="1 2">
    <name type="scientific">Caenorhabditis tropicalis</name>
    <dbReference type="NCBI Taxonomy" id="1561998"/>
    <lineage>
        <taxon>Eukaryota</taxon>
        <taxon>Metazoa</taxon>
        <taxon>Ecdysozoa</taxon>
        <taxon>Nematoda</taxon>
        <taxon>Chromadorea</taxon>
        <taxon>Rhabditida</taxon>
        <taxon>Rhabditina</taxon>
        <taxon>Rhabditomorpha</taxon>
        <taxon>Rhabditoidea</taxon>
        <taxon>Rhabditidae</taxon>
        <taxon>Peloderinae</taxon>
        <taxon>Caenorhabditis</taxon>
    </lineage>
</organism>
<protein>
    <submittedName>
        <fullName evidence="2">Peptidase_M13_N domain-containing protein</fullName>
    </submittedName>
</protein>
<evidence type="ECO:0000313" key="1">
    <source>
        <dbReference type="Proteomes" id="UP000095282"/>
    </source>
</evidence>
<dbReference type="InterPro" id="IPR007767">
    <property type="entry name" value="DUF684"/>
</dbReference>